<evidence type="ECO:0000313" key="3">
    <source>
        <dbReference type="Proteomes" id="UP000298133"/>
    </source>
</evidence>
<keyword evidence="1" id="KW-1133">Transmembrane helix</keyword>
<gene>
    <name evidence="2" type="ORF">E3W66_02840</name>
</gene>
<dbReference type="Proteomes" id="UP000298133">
    <property type="component" value="Unassembled WGS sequence"/>
</dbReference>
<dbReference type="EMBL" id="SPIA01000001">
    <property type="protein sequence ID" value="TFH68900.1"/>
    <property type="molecule type" value="Genomic_DNA"/>
</dbReference>
<comment type="caution">
    <text evidence="2">The sequence shown here is derived from an EMBL/GenBank/DDBJ whole genome shotgun (WGS) entry which is preliminary data.</text>
</comment>
<dbReference type="OrthoDB" id="5625885at2"/>
<evidence type="ECO:0000256" key="1">
    <source>
        <dbReference type="SAM" id="Phobius"/>
    </source>
</evidence>
<organism evidence="2 3">
    <name type="scientific">Gammaproteobacteria bacterium LSUCC0057</name>
    <dbReference type="NCBI Taxonomy" id="2559237"/>
    <lineage>
        <taxon>Bacteria</taxon>
        <taxon>Pseudomonadati</taxon>
        <taxon>Pseudomonadota</taxon>
        <taxon>Gammaproteobacteria</taxon>
        <taxon>Cellvibrionales</taxon>
        <taxon>Porticoccaceae</taxon>
        <taxon>SAR92 clade</taxon>
    </lineage>
</organism>
<feature type="transmembrane region" description="Helical" evidence="1">
    <location>
        <begin position="47"/>
        <end position="69"/>
    </location>
</feature>
<dbReference type="AlphaFoldDB" id="A0A4Y8UJL5"/>
<evidence type="ECO:0000313" key="2">
    <source>
        <dbReference type="EMBL" id="TFH68900.1"/>
    </source>
</evidence>
<proteinExistence type="predicted"/>
<keyword evidence="1" id="KW-0472">Membrane</keyword>
<keyword evidence="3" id="KW-1185">Reference proteome</keyword>
<accession>A0A4Y8UJL5</accession>
<protein>
    <submittedName>
        <fullName evidence="2">DUF2970 domain-containing protein</fullName>
    </submittedName>
</protein>
<dbReference type="InterPro" id="IPR021344">
    <property type="entry name" value="DUF2970"/>
</dbReference>
<sequence>MSERSGDNSRPKHGLWAVVKSALAAFVGVQSSENRQRDFEHGNPLAFIIAGVIGTIVFIATVALVVGYVTSR</sequence>
<reference evidence="2 3" key="1">
    <citation type="submission" date="2019-03" db="EMBL/GenBank/DDBJ databases">
        <title>Draft genome of Gammaproteobacteria bacterium LSUCC0057, a member of the SAR92 clade.</title>
        <authorList>
            <person name="Lanclos V.C."/>
            <person name="Doiron C."/>
            <person name="Henson M.W."/>
            <person name="Thrash J.C."/>
        </authorList>
    </citation>
    <scope>NUCLEOTIDE SEQUENCE [LARGE SCALE GENOMIC DNA]</scope>
    <source>
        <strain evidence="2 3">LSUCC0057</strain>
    </source>
</reference>
<name>A0A4Y8UJL5_9GAMM</name>
<keyword evidence="1" id="KW-0812">Transmembrane</keyword>
<dbReference type="Pfam" id="PF11174">
    <property type="entry name" value="DUF2970"/>
    <property type="match status" value="1"/>
</dbReference>